<dbReference type="Proteomes" id="UP000540412">
    <property type="component" value="Unassembled WGS sequence"/>
</dbReference>
<accession>A0A7W9PD73</accession>
<keyword evidence="3" id="KW-1185">Reference proteome</keyword>
<feature type="compositionally biased region" description="Basic and acidic residues" evidence="1">
    <location>
        <begin position="66"/>
        <end position="86"/>
    </location>
</feature>
<dbReference type="AlphaFoldDB" id="A0A7W9PD73"/>
<proteinExistence type="predicted"/>
<reference evidence="2 3" key="1">
    <citation type="submission" date="2020-08" db="EMBL/GenBank/DDBJ databases">
        <title>Sequencing the genomes of 1000 actinobacteria strains.</title>
        <authorList>
            <person name="Klenk H.-P."/>
        </authorList>
    </citation>
    <scope>NUCLEOTIDE SEQUENCE [LARGE SCALE GENOMIC DNA]</scope>
    <source>
        <strain evidence="2 3">DSM 43582</strain>
    </source>
</reference>
<evidence type="ECO:0000313" key="3">
    <source>
        <dbReference type="Proteomes" id="UP000540412"/>
    </source>
</evidence>
<dbReference type="EMBL" id="JACHIT010000001">
    <property type="protein sequence ID" value="MBB5913959.1"/>
    <property type="molecule type" value="Genomic_DNA"/>
</dbReference>
<comment type="caution">
    <text evidence="2">The sequence shown here is derived from an EMBL/GenBank/DDBJ whole genome shotgun (WGS) entry which is preliminary data.</text>
</comment>
<name>A0A7W9PD73_9NOCA</name>
<dbReference type="RefSeq" id="WP_157185310.1">
    <property type="nucleotide sequence ID" value="NZ_JACHIT010000001.1"/>
</dbReference>
<sequence>MRRVQATRKIMAGKRTGRTEVVRRASGAALVAMILGATAAGTVLTAGAAAADPGARSSHSNGRGPADPRDTTGWRHIDPRGYHHLETNQLRQNEIRDNRREYRQRHNAPQEPQRALGTDPGATTWTKVPNADGTGWAVCRPQASYC</sequence>
<protein>
    <submittedName>
        <fullName evidence="2">Uncharacterized protein</fullName>
    </submittedName>
</protein>
<feature type="region of interest" description="Disordered" evidence="1">
    <location>
        <begin position="48"/>
        <end position="125"/>
    </location>
</feature>
<evidence type="ECO:0000313" key="2">
    <source>
        <dbReference type="EMBL" id="MBB5913959.1"/>
    </source>
</evidence>
<evidence type="ECO:0000256" key="1">
    <source>
        <dbReference type="SAM" id="MobiDB-lite"/>
    </source>
</evidence>
<organism evidence="2 3">
    <name type="scientific">Nocardia transvalensis</name>
    <dbReference type="NCBI Taxonomy" id="37333"/>
    <lineage>
        <taxon>Bacteria</taxon>
        <taxon>Bacillati</taxon>
        <taxon>Actinomycetota</taxon>
        <taxon>Actinomycetes</taxon>
        <taxon>Mycobacteriales</taxon>
        <taxon>Nocardiaceae</taxon>
        <taxon>Nocardia</taxon>
    </lineage>
</organism>
<gene>
    <name evidence="2" type="ORF">BJY24_002826</name>
</gene>